<name>A0AA47EIA3_9CLOT</name>
<dbReference type="InterPro" id="IPR037522">
    <property type="entry name" value="HD_GYP_dom"/>
</dbReference>
<evidence type="ECO:0000313" key="3">
    <source>
        <dbReference type="Proteomes" id="UP001164733"/>
    </source>
</evidence>
<feature type="domain" description="HD-GYP" evidence="1">
    <location>
        <begin position="105"/>
        <end position="301"/>
    </location>
</feature>
<reference evidence="2" key="1">
    <citation type="submission" date="2021-11" db="EMBL/GenBank/DDBJ databases">
        <title>Clostridia strains as spoilage organisms.</title>
        <authorList>
            <person name="Wambui J."/>
            <person name="Stevens M.J.A."/>
            <person name="Stephan R."/>
        </authorList>
    </citation>
    <scope>NUCLEOTIDE SEQUENCE</scope>
    <source>
        <strain evidence="2">CF009</strain>
    </source>
</reference>
<evidence type="ECO:0000259" key="1">
    <source>
        <dbReference type="PROSITE" id="PS51832"/>
    </source>
</evidence>
<evidence type="ECO:0000313" key="2">
    <source>
        <dbReference type="EMBL" id="WAG60461.1"/>
    </source>
</evidence>
<sequence length="352" mass="40192">MRLEFINRVKVNEILGKNIVTNDGSILLRVGVKLTKRYIIKLKKLGVFYIYVEDSRLDDVSIEDDRLSSLKKLTMKNMSTIMKNVTEGDTKGTKNSLLVVEDLVNYIIEMGDVNKSLYDIQTFDNYTYLHSIDTGIMAIFLGITMNLSQGELKELSIGAILHDIGKTKINKNIITKPGKLTSEEFEEIKNHPIYGKEILEQNFSMTNRVLKAVEHHHERVDGNGYPYGLTKNQISKFAKIIGICDVYDSVSNDRCYRKKFNPSDAYELILAGAGNAFDEDIVKDFKKTFSVFPLGVCLKLSNGVEGYVIKQNKNFPDRPILRVLYESETRLPIKFYEIDLLKHHNVIVESIM</sequence>
<dbReference type="Pfam" id="PF13487">
    <property type="entry name" value="HD_5"/>
    <property type="match status" value="1"/>
</dbReference>
<accession>A0AA47EIA3</accession>
<dbReference type="CDD" id="cd00077">
    <property type="entry name" value="HDc"/>
    <property type="match status" value="1"/>
</dbReference>
<dbReference type="PANTHER" id="PTHR43155:SF2">
    <property type="entry name" value="CYCLIC DI-GMP PHOSPHODIESTERASE PA4108"/>
    <property type="match status" value="1"/>
</dbReference>
<protein>
    <submittedName>
        <fullName evidence="2">HD-GYP domain-containing protein</fullName>
    </submittedName>
</protein>
<dbReference type="Proteomes" id="UP001164733">
    <property type="component" value="Chromosome"/>
</dbReference>
<organism evidence="2 3">
    <name type="scientific">Clostridium estertheticum</name>
    <dbReference type="NCBI Taxonomy" id="238834"/>
    <lineage>
        <taxon>Bacteria</taxon>
        <taxon>Bacillati</taxon>
        <taxon>Bacillota</taxon>
        <taxon>Clostridia</taxon>
        <taxon>Eubacteriales</taxon>
        <taxon>Clostridiaceae</taxon>
        <taxon>Clostridium</taxon>
    </lineage>
</organism>
<dbReference type="PROSITE" id="PS51832">
    <property type="entry name" value="HD_GYP"/>
    <property type="match status" value="1"/>
</dbReference>
<gene>
    <name evidence="2" type="ORF">LL038_23540</name>
</gene>
<proteinExistence type="predicted"/>
<dbReference type="RefSeq" id="WP_216122810.1">
    <property type="nucleotide sequence ID" value="NZ_CP086239.1"/>
</dbReference>
<dbReference type="SMART" id="SM00471">
    <property type="entry name" value="HDc"/>
    <property type="match status" value="1"/>
</dbReference>
<dbReference type="InterPro" id="IPR003607">
    <property type="entry name" value="HD/PDEase_dom"/>
</dbReference>
<dbReference type="PANTHER" id="PTHR43155">
    <property type="entry name" value="CYCLIC DI-GMP PHOSPHODIESTERASE PA4108-RELATED"/>
    <property type="match status" value="1"/>
</dbReference>
<dbReference type="AlphaFoldDB" id="A0AA47EIA3"/>
<dbReference type="EMBL" id="CP086239">
    <property type="protein sequence ID" value="WAG60461.1"/>
    <property type="molecule type" value="Genomic_DNA"/>
</dbReference>